<keyword evidence="3" id="KW-1185">Reference proteome</keyword>
<dbReference type="Proteomes" id="UP001238179">
    <property type="component" value="Chromosome"/>
</dbReference>
<proteinExistence type="predicted"/>
<keyword evidence="1" id="KW-1133">Transmembrane helix</keyword>
<evidence type="ECO:0000256" key="1">
    <source>
        <dbReference type="SAM" id="Phobius"/>
    </source>
</evidence>
<evidence type="ECO:0000313" key="3">
    <source>
        <dbReference type="Proteomes" id="UP001238179"/>
    </source>
</evidence>
<feature type="transmembrane region" description="Helical" evidence="1">
    <location>
        <begin position="207"/>
        <end position="228"/>
    </location>
</feature>
<reference evidence="3" key="1">
    <citation type="journal article" date="2023" name="Int. J. Syst. Evol. Microbiol.">
        <title>Mesoterricola silvestris gen. nov., sp. nov., Mesoterricola sediminis sp. nov., Geothrix oryzae sp. nov., Geothrix edaphica sp. nov., Geothrix rubra sp. nov., and Geothrix limicola sp. nov., six novel members of Acidobacteriota isolated from soils.</title>
        <authorList>
            <person name="Itoh H."/>
            <person name="Sugisawa Y."/>
            <person name="Mise K."/>
            <person name="Xu Z."/>
            <person name="Kuniyasu M."/>
            <person name="Ushijima N."/>
            <person name="Kawano K."/>
            <person name="Kobayashi E."/>
            <person name="Shiratori Y."/>
            <person name="Masuda Y."/>
            <person name="Senoo K."/>
        </authorList>
    </citation>
    <scope>NUCLEOTIDE SEQUENCE [LARGE SCALE GENOMIC DNA]</scope>
    <source>
        <strain evidence="3">W79</strain>
    </source>
</reference>
<keyword evidence="1" id="KW-0472">Membrane</keyword>
<protein>
    <submittedName>
        <fullName evidence="2">Uncharacterized protein</fullName>
    </submittedName>
</protein>
<feature type="transmembrane region" description="Helical" evidence="1">
    <location>
        <begin position="166"/>
        <end position="187"/>
    </location>
</feature>
<dbReference type="AlphaFoldDB" id="A0AA48GLD9"/>
<gene>
    <name evidence="2" type="ORF">METEAL_27010</name>
</gene>
<keyword evidence="1" id="KW-0812">Transmembrane</keyword>
<evidence type="ECO:0000313" key="2">
    <source>
        <dbReference type="EMBL" id="BDU73527.1"/>
    </source>
</evidence>
<dbReference type="EMBL" id="AP027080">
    <property type="protein sequence ID" value="BDU73527.1"/>
    <property type="molecule type" value="Genomic_DNA"/>
</dbReference>
<dbReference type="RefSeq" id="WP_316412198.1">
    <property type="nucleotide sequence ID" value="NZ_AP027080.1"/>
</dbReference>
<feature type="transmembrane region" description="Helical" evidence="1">
    <location>
        <begin position="110"/>
        <end position="134"/>
    </location>
</feature>
<organism evidence="2 3">
    <name type="scientific">Mesoterricola silvestris</name>
    <dbReference type="NCBI Taxonomy" id="2927979"/>
    <lineage>
        <taxon>Bacteria</taxon>
        <taxon>Pseudomonadati</taxon>
        <taxon>Acidobacteriota</taxon>
        <taxon>Holophagae</taxon>
        <taxon>Holophagales</taxon>
        <taxon>Holophagaceae</taxon>
        <taxon>Mesoterricola</taxon>
    </lineage>
</organism>
<name>A0AA48GLD9_9BACT</name>
<accession>A0AA48GLD9</accession>
<dbReference type="KEGG" id="msil:METEAL_27010"/>
<sequence>MIKSPKSDLASFSEGMALLARRPLASLALAAAGMVLAALPPLLQIKVGLPDDDVVRFVLTFACLIPLEMYVIPRFLAEADASRGDRTLNPPAGWAHLFEERWMPAMAARILLYAGVFLGMVLLIVPGLMILFAFGWAPLRVLLRGEPLPVAARGSLRMMVRAWRRVMLVVLALAALYLAYMAVLALALTPMGEAPTPWVRLTHPGMWVGNFFGTLLNLWTSTTVLALFRRVEGFAGEPAPGD</sequence>